<accession>A0A9P6IUL1</accession>
<sequence length="141" mass="15039">MPNDGSLDVLPLSPCTDGSLGFGSDYLGTAPFKTLDTPAAEAAIEKTAVIDESKNDDETVSEEQVDDVNEKEEGDGKTGEKQALEAEAIVATAANILLEDSVVEETTEECDAQEDVEEDSKEDTEQEDEEEQAAQQAVPLT</sequence>
<gene>
    <name evidence="2" type="ORF">BGZ70_002493</name>
</gene>
<evidence type="ECO:0000313" key="2">
    <source>
        <dbReference type="EMBL" id="KAF9947823.1"/>
    </source>
</evidence>
<evidence type="ECO:0000313" key="3">
    <source>
        <dbReference type="Proteomes" id="UP000738359"/>
    </source>
</evidence>
<feature type="region of interest" description="Disordered" evidence="1">
    <location>
        <begin position="48"/>
        <end position="84"/>
    </location>
</feature>
<dbReference type="OrthoDB" id="2436221at2759"/>
<reference evidence="2" key="1">
    <citation type="journal article" date="2020" name="Fungal Divers.">
        <title>Resolving the Mortierellaceae phylogeny through synthesis of multi-gene phylogenetics and phylogenomics.</title>
        <authorList>
            <person name="Vandepol N."/>
            <person name="Liber J."/>
            <person name="Desiro A."/>
            <person name="Na H."/>
            <person name="Kennedy M."/>
            <person name="Barry K."/>
            <person name="Grigoriev I.V."/>
            <person name="Miller A.N."/>
            <person name="O'Donnell K."/>
            <person name="Stajich J.E."/>
            <person name="Bonito G."/>
        </authorList>
    </citation>
    <scope>NUCLEOTIDE SEQUENCE</scope>
    <source>
        <strain evidence="2">CK1249</strain>
    </source>
</reference>
<dbReference type="AlphaFoldDB" id="A0A9P6IUL1"/>
<proteinExistence type="predicted"/>
<dbReference type="Proteomes" id="UP000738359">
    <property type="component" value="Unassembled WGS sequence"/>
</dbReference>
<protein>
    <submittedName>
        <fullName evidence="2">Uncharacterized protein</fullName>
    </submittedName>
</protein>
<feature type="compositionally biased region" description="Acidic residues" evidence="1">
    <location>
        <begin position="58"/>
        <end position="73"/>
    </location>
</feature>
<feature type="compositionally biased region" description="Acidic residues" evidence="1">
    <location>
        <begin position="101"/>
        <end position="132"/>
    </location>
</feature>
<feature type="compositionally biased region" description="Basic and acidic residues" evidence="1">
    <location>
        <begin position="48"/>
        <end position="57"/>
    </location>
</feature>
<keyword evidence="3" id="KW-1185">Reference proteome</keyword>
<feature type="region of interest" description="Disordered" evidence="1">
    <location>
        <begin position="100"/>
        <end position="141"/>
    </location>
</feature>
<evidence type="ECO:0000256" key="1">
    <source>
        <dbReference type="SAM" id="MobiDB-lite"/>
    </source>
</evidence>
<organism evidence="2 3">
    <name type="scientific">Mortierella alpina</name>
    <name type="common">Oleaginous fungus</name>
    <name type="synonym">Mortierella renispora</name>
    <dbReference type="NCBI Taxonomy" id="64518"/>
    <lineage>
        <taxon>Eukaryota</taxon>
        <taxon>Fungi</taxon>
        <taxon>Fungi incertae sedis</taxon>
        <taxon>Mucoromycota</taxon>
        <taxon>Mortierellomycotina</taxon>
        <taxon>Mortierellomycetes</taxon>
        <taxon>Mortierellales</taxon>
        <taxon>Mortierellaceae</taxon>
        <taxon>Mortierella</taxon>
    </lineage>
</organism>
<feature type="non-terminal residue" evidence="2">
    <location>
        <position position="141"/>
    </location>
</feature>
<feature type="compositionally biased region" description="Basic and acidic residues" evidence="1">
    <location>
        <begin position="74"/>
        <end position="84"/>
    </location>
</feature>
<comment type="caution">
    <text evidence="2">The sequence shown here is derived from an EMBL/GenBank/DDBJ whole genome shotgun (WGS) entry which is preliminary data.</text>
</comment>
<name>A0A9P6IUL1_MORAP</name>
<dbReference type="EMBL" id="JAAAHY010001606">
    <property type="protein sequence ID" value="KAF9947823.1"/>
    <property type="molecule type" value="Genomic_DNA"/>
</dbReference>